<keyword evidence="2" id="KW-0732">Signal</keyword>
<accession>A0ABV8UT19</accession>
<evidence type="ECO:0000259" key="3">
    <source>
        <dbReference type="PROSITE" id="PS51272"/>
    </source>
</evidence>
<name>A0ABV8UT19_9BACL</name>
<dbReference type="Proteomes" id="UP001595733">
    <property type="component" value="Unassembled WGS sequence"/>
</dbReference>
<dbReference type="GO" id="GO:0008745">
    <property type="term" value="F:N-acetylmuramoyl-L-alanine amidase activity"/>
    <property type="evidence" value="ECO:0007669"/>
    <property type="project" value="UniProtKB-EC"/>
</dbReference>
<feature type="chain" id="PRO_5046359644" evidence="2">
    <location>
        <begin position="28"/>
        <end position="491"/>
    </location>
</feature>
<dbReference type="SMART" id="SM00646">
    <property type="entry name" value="Ami_3"/>
    <property type="match status" value="1"/>
</dbReference>
<feature type="signal peptide" evidence="2">
    <location>
        <begin position="1"/>
        <end position="27"/>
    </location>
</feature>
<gene>
    <name evidence="4" type="ORF">ACFO0S_03695</name>
</gene>
<dbReference type="Pfam" id="PF00395">
    <property type="entry name" value="SLH"/>
    <property type="match status" value="2"/>
</dbReference>
<dbReference type="CDD" id="cd02696">
    <property type="entry name" value="MurNAc-LAA"/>
    <property type="match status" value="1"/>
</dbReference>
<dbReference type="PROSITE" id="PS51272">
    <property type="entry name" value="SLH"/>
    <property type="match status" value="2"/>
</dbReference>
<dbReference type="Gene3D" id="3.40.630.40">
    <property type="entry name" value="Zn-dependent exopeptidases"/>
    <property type="match status" value="1"/>
</dbReference>
<organism evidence="4 5">
    <name type="scientific">Chryseomicrobium palamuruense</name>
    <dbReference type="NCBI Taxonomy" id="682973"/>
    <lineage>
        <taxon>Bacteria</taxon>
        <taxon>Bacillati</taxon>
        <taxon>Bacillota</taxon>
        <taxon>Bacilli</taxon>
        <taxon>Bacillales</taxon>
        <taxon>Caryophanaceae</taxon>
        <taxon>Chryseomicrobium</taxon>
    </lineage>
</organism>
<dbReference type="EC" id="3.5.1.28" evidence="4"/>
<protein>
    <submittedName>
        <fullName evidence="4">N-acetylmuramoyl-L-alanine amidase</fullName>
        <ecNumber evidence="4">3.5.1.28</ecNumber>
    </submittedName>
</protein>
<feature type="domain" description="SLH" evidence="3">
    <location>
        <begin position="85"/>
        <end position="152"/>
    </location>
</feature>
<evidence type="ECO:0000313" key="4">
    <source>
        <dbReference type="EMBL" id="MFC4354174.1"/>
    </source>
</evidence>
<dbReference type="EMBL" id="JBHSEF010000009">
    <property type="protein sequence ID" value="MFC4354174.1"/>
    <property type="molecule type" value="Genomic_DNA"/>
</dbReference>
<dbReference type="Gene3D" id="2.30.30.40">
    <property type="entry name" value="SH3 Domains"/>
    <property type="match status" value="1"/>
</dbReference>
<dbReference type="InterPro" id="IPR050695">
    <property type="entry name" value="N-acetylmuramoyl_amidase_3"/>
</dbReference>
<sequence>MTKPLYSVLLGLIALFTLSLLPTTTEASYTDVPNTYRTHVEVNYLKQGGITTSTSATHFYPDNAMTREHAAAMIGKALQFSGTDTTVRFTDVSSSNTYMGYLNEAAARGIINGYKNADGTYQFRPNQTLTRGEMALMIARAFQYNSTTTNAAAIELMNKGIAAGVGKGNFGTTQLMKRGDFSVFLARAINADFRTKAITTAGAQMFVNVSETDSLNFRQGPATGYNTTKRFFTAYPIEVFYSVGDWVYAKGAGSTGFFHKNFLSTNQPTISSTPKEPENVWTNTKKPFNNINIIIDPGHGAHDPGAIGHGFQEKNVVLNIALSMEKYFAKVPFNGILTRKTDVFLTLNQRAKFAHANNGDAFLSIHANALNGSAQGQETFYYASNTNVDQSKALATYVHKRMQEAWGLRDRGVKRGNYAILRENTVPSALAEIGFIDNRTDNAYIASPERREQMARALFLGIMDYLYHYENYSEAANYYSQFGAKPSAKHY</sequence>
<keyword evidence="5" id="KW-1185">Reference proteome</keyword>
<reference evidence="5" key="1">
    <citation type="journal article" date="2019" name="Int. J. Syst. Evol. Microbiol.">
        <title>The Global Catalogue of Microorganisms (GCM) 10K type strain sequencing project: providing services to taxonomists for standard genome sequencing and annotation.</title>
        <authorList>
            <consortium name="The Broad Institute Genomics Platform"/>
            <consortium name="The Broad Institute Genome Sequencing Center for Infectious Disease"/>
            <person name="Wu L."/>
            <person name="Ma J."/>
        </authorList>
    </citation>
    <scope>NUCLEOTIDE SEQUENCE [LARGE SCALE GENOMIC DNA]</scope>
    <source>
        <strain evidence="5">CCUG 50353</strain>
    </source>
</reference>
<dbReference type="RefSeq" id="WP_378140304.1">
    <property type="nucleotide sequence ID" value="NZ_JBHSEF010000009.1"/>
</dbReference>
<feature type="domain" description="SLH" evidence="3">
    <location>
        <begin position="25"/>
        <end position="84"/>
    </location>
</feature>
<evidence type="ECO:0000256" key="1">
    <source>
        <dbReference type="ARBA" id="ARBA00022801"/>
    </source>
</evidence>
<dbReference type="PANTHER" id="PTHR30404:SF0">
    <property type="entry name" value="N-ACETYLMURAMOYL-L-ALANINE AMIDASE AMIC"/>
    <property type="match status" value="1"/>
</dbReference>
<comment type="caution">
    <text evidence="4">The sequence shown here is derived from an EMBL/GenBank/DDBJ whole genome shotgun (WGS) entry which is preliminary data.</text>
</comment>
<proteinExistence type="predicted"/>
<evidence type="ECO:0000313" key="5">
    <source>
        <dbReference type="Proteomes" id="UP001595733"/>
    </source>
</evidence>
<dbReference type="SUPFAM" id="SSF53187">
    <property type="entry name" value="Zn-dependent exopeptidases"/>
    <property type="match status" value="1"/>
</dbReference>
<dbReference type="InterPro" id="IPR002508">
    <property type="entry name" value="MurNAc-LAA_cat"/>
</dbReference>
<evidence type="ECO:0000256" key="2">
    <source>
        <dbReference type="SAM" id="SignalP"/>
    </source>
</evidence>
<keyword evidence="1 4" id="KW-0378">Hydrolase</keyword>
<dbReference type="PANTHER" id="PTHR30404">
    <property type="entry name" value="N-ACETYLMURAMOYL-L-ALANINE AMIDASE"/>
    <property type="match status" value="1"/>
</dbReference>
<dbReference type="Pfam" id="PF01520">
    <property type="entry name" value="Amidase_3"/>
    <property type="match status" value="1"/>
</dbReference>
<dbReference type="InterPro" id="IPR001119">
    <property type="entry name" value="SLH_dom"/>
</dbReference>